<sequence length="169" mass="19722">MKKWLLIIILLWATLLTGILIYSKLNQTVSEKESMPVPRIEYDGPIVDQMSSRESLREFISHFLACINDGALDDALSLIEPNYLLSELQNRLGKSEKNMYQIVQLFEKGEMNRFSLSLPNQINYEMSCKFQIYLSTGQSISYEVIIVELTDNHIKHRTWFIKDIKEINE</sequence>
<comment type="caution">
    <text evidence="1">The sequence shown here is derived from an EMBL/GenBank/DDBJ whole genome shotgun (WGS) entry which is preliminary data.</text>
</comment>
<gene>
    <name evidence="1" type="ORF">DQX05_21700</name>
</gene>
<organism evidence="1 2">
    <name type="scientific">Paenibacillus thiaminolyticus</name>
    <name type="common">Bacillus thiaminolyticus</name>
    <dbReference type="NCBI Taxonomy" id="49283"/>
    <lineage>
        <taxon>Bacteria</taxon>
        <taxon>Bacillati</taxon>
        <taxon>Bacillota</taxon>
        <taxon>Bacilli</taxon>
        <taxon>Bacillales</taxon>
        <taxon>Paenibacillaceae</taxon>
        <taxon>Paenibacillus</taxon>
    </lineage>
</organism>
<dbReference type="EMBL" id="QYZD01000025">
    <property type="protein sequence ID" value="RJG21320.1"/>
    <property type="molecule type" value="Genomic_DNA"/>
</dbReference>
<dbReference type="Proteomes" id="UP000266177">
    <property type="component" value="Unassembled WGS sequence"/>
</dbReference>
<evidence type="ECO:0000313" key="2">
    <source>
        <dbReference type="Proteomes" id="UP000266177"/>
    </source>
</evidence>
<name>A0A3A3GCB8_PANTH</name>
<evidence type="ECO:0008006" key="3">
    <source>
        <dbReference type="Google" id="ProtNLM"/>
    </source>
</evidence>
<dbReference type="AlphaFoldDB" id="A0A3A3GCB8"/>
<evidence type="ECO:0000313" key="1">
    <source>
        <dbReference type="EMBL" id="RJG21320.1"/>
    </source>
</evidence>
<accession>A0A3A3GCB8</accession>
<protein>
    <recommendedName>
        <fullName evidence="3">DUF4829 domain-containing protein</fullName>
    </recommendedName>
</protein>
<proteinExistence type="predicted"/>
<dbReference type="RefSeq" id="WP_119795556.1">
    <property type="nucleotide sequence ID" value="NZ_QYZD01000025.1"/>
</dbReference>
<reference evidence="1 2" key="1">
    <citation type="submission" date="2018-09" db="EMBL/GenBank/DDBJ databases">
        <title>Paenibacillus SK2017-BO5.</title>
        <authorList>
            <person name="Piskunova J.V."/>
            <person name="Dubiley S.A."/>
            <person name="Severinov K.V."/>
        </authorList>
    </citation>
    <scope>NUCLEOTIDE SEQUENCE [LARGE SCALE GENOMIC DNA]</scope>
    <source>
        <strain evidence="1 2">BO5</strain>
    </source>
</reference>
<dbReference type="OrthoDB" id="2674776at2"/>